<keyword evidence="1" id="KW-1185">Reference proteome</keyword>
<protein>
    <submittedName>
        <fullName evidence="2">Uncharacterized protein</fullName>
    </submittedName>
</protein>
<name>A0A0M3I471_ASCLU</name>
<dbReference type="AlphaFoldDB" id="A0A0M3I471"/>
<dbReference type="WBParaSite" id="ALUE_0001153801-mRNA-1">
    <property type="protein sequence ID" value="ALUE_0001153801-mRNA-1"/>
    <property type="gene ID" value="ALUE_0001153801"/>
</dbReference>
<sequence length="73" mass="8103">MFWPPAIMPSKSNRQPLVGTKVEWPSGCLWCEEQSSGVAENEPKRENGDRILCDIAASDKFDIAFSLSTVTET</sequence>
<proteinExistence type="predicted"/>
<organism evidence="1 2">
    <name type="scientific">Ascaris lumbricoides</name>
    <name type="common">Giant roundworm</name>
    <dbReference type="NCBI Taxonomy" id="6252"/>
    <lineage>
        <taxon>Eukaryota</taxon>
        <taxon>Metazoa</taxon>
        <taxon>Ecdysozoa</taxon>
        <taxon>Nematoda</taxon>
        <taxon>Chromadorea</taxon>
        <taxon>Rhabditida</taxon>
        <taxon>Spirurina</taxon>
        <taxon>Ascaridomorpha</taxon>
        <taxon>Ascaridoidea</taxon>
        <taxon>Ascarididae</taxon>
        <taxon>Ascaris</taxon>
    </lineage>
</organism>
<reference evidence="2" key="1">
    <citation type="submission" date="2017-02" db="UniProtKB">
        <authorList>
            <consortium name="WormBaseParasite"/>
        </authorList>
    </citation>
    <scope>IDENTIFICATION</scope>
</reference>
<dbReference type="Proteomes" id="UP000036681">
    <property type="component" value="Unplaced"/>
</dbReference>
<evidence type="ECO:0000313" key="1">
    <source>
        <dbReference type="Proteomes" id="UP000036681"/>
    </source>
</evidence>
<accession>A0A0M3I471</accession>
<evidence type="ECO:0000313" key="2">
    <source>
        <dbReference type="WBParaSite" id="ALUE_0001153801-mRNA-1"/>
    </source>
</evidence>